<reference evidence="16" key="1">
    <citation type="submission" date="2019-10" db="EMBL/GenBank/DDBJ databases">
        <authorList>
            <person name="Ross D.E."/>
            <person name="Gulliver D."/>
        </authorList>
    </citation>
    <scope>NUCLEOTIDE SEQUENCE</scope>
    <source>
        <strain evidence="16">DER-2019</strain>
    </source>
</reference>
<evidence type="ECO:0000256" key="9">
    <source>
        <dbReference type="ARBA" id="ARBA00022801"/>
    </source>
</evidence>
<comment type="function">
    <text evidence="2">Adenine glycosylase active on G-A mispairs. MutY also corrects error-prone DNA synthesis past GO lesions which are due to the oxidatively damaged form of guanine: 7,8-dihydro-8-oxoguanine (8-oxo-dGTP).</text>
</comment>
<dbReference type="FunFam" id="1.10.340.30:FF:000002">
    <property type="entry name" value="Adenine DNA glycosylase"/>
    <property type="match status" value="1"/>
</dbReference>
<dbReference type="Proteomes" id="UP000616595">
    <property type="component" value="Unassembled WGS sequence"/>
</dbReference>
<dbReference type="Pfam" id="PF00730">
    <property type="entry name" value="HhH-GPD"/>
    <property type="match status" value="1"/>
</dbReference>
<dbReference type="SMART" id="SM00525">
    <property type="entry name" value="FES"/>
    <property type="match status" value="1"/>
</dbReference>
<evidence type="ECO:0000256" key="8">
    <source>
        <dbReference type="ARBA" id="ARBA00022763"/>
    </source>
</evidence>
<evidence type="ECO:0000259" key="15">
    <source>
        <dbReference type="SMART" id="SM00478"/>
    </source>
</evidence>
<dbReference type="GO" id="GO:0006298">
    <property type="term" value="P:mismatch repair"/>
    <property type="evidence" value="ECO:0007669"/>
    <property type="project" value="TreeGrafter"/>
</dbReference>
<evidence type="ECO:0000256" key="5">
    <source>
        <dbReference type="ARBA" id="ARBA00022023"/>
    </source>
</evidence>
<comment type="catalytic activity">
    <reaction evidence="1 14">
        <text>Hydrolyzes free adenine bases from 7,8-dihydro-8-oxoguanine:adenine mismatched double-stranded DNA, leaving an apurinic site.</text>
        <dbReference type="EC" id="3.2.2.31"/>
    </reaction>
</comment>
<dbReference type="AlphaFoldDB" id="A0A923HUK6"/>
<comment type="similarity">
    <text evidence="3 14">Belongs to the Nth/MutY family.</text>
</comment>
<evidence type="ECO:0000256" key="1">
    <source>
        <dbReference type="ARBA" id="ARBA00000843"/>
    </source>
</evidence>
<comment type="caution">
    <text evidence="16">The sequence shown here is derived from an EMBL/GenBank/DDBJ whole genome shotgun (WGS) entry which is preliminary data.</text>
</comment>
<keyword evidence="6" id="KW-0004">4Fe-4S</keyword>
<dbReference type="SUPFAM" id="SSF55811">
    <property type="entry name" value="Nudix"/>
    <property type="match status" value="1"/>
</dbReference>
<dbReference type="PROSITE" id="PS00764">
    <property type="entry name" value="ENDONUCLEASE_III_1"/>
    <property type="match status" value="1"/>
</dbReference>
<dbReference type="NCBIfam" id="TIGR01084">
    <property type="entry name" value="mutY"/>
    <property type="match status" value="1"/>
</dbReference>
<evidence type="ECO:0000256" key="10">
    <source>
        <dbReference type="ARBA" id="ARBA00023004"/>
    </source>
</evidence>
<dbReference type="Gene3D" id="3.90.79.10">
    <property type="entry name" value="Nucleoside Triphosphate Pyrophosphohydrolase"/>
    <property type="match status" value="1"/>
</dbReference>
<dbReference type="GO" id="GO:0032357">
    <property type="term" value="F:oxidized purine DNA binding"/>
    <property type="evidence" value="ECO:0007669"/>
    <property type="project" value="TreeGrafter"/>
</dbReference>
<dbReference type="InterPro" id="IPR000445">
    <property type="entry name" value="HhH_motif"/>
</dbReference>
<dbReference type="InterPro" id="IPR003651">
    <property type="entry name" value="Endonuclease3_FeS-loop_motif"/>
</dbReference>
<dbReference type="InterPro" id="IPR023170">
    <property type="entry name" value="HhH_base_excis_C"/>
</dbReference>
<dbReference type="OrthoDB" id="9802365at2"/>
<dbReference type="GO" id="GO:0000701">
    <property type="term" value="F:purine-specific mismatch base pair DNA N-glycosylase activity"/>
    <property type="evidence" value="ECO:0007669"/>
    <property type="project" value="UniProtKB-EC"/>
</dbReference>
<comment type="cofactor">
    <cofactor evidence="14">
        <name>[4Fe-4S] cluster</name>
        <dbReference type="ChEBI" id="CHEBI:49883"/>
    </cofactor>
    <text evidence="14">Binds 1 [4Fe-4S] cluster.</text>
</comment>
<proteinExistence type="inferred from homology"/>
<accession>A0A923HUK6</accession>
<keyword evidence="10 14" id="KW-0408">Iron</keyword>
<dbReference type="GO" id="GO:0046872">
    <property type="term" value="F:metal ion binding"/>
    <property type="evidence" value="ECO:0007669"/>
    <property type="project" value="UniProtKB-UniRule"/>
</dbReference>
<dbReference type="Pfam" id="PF00633">
    <property type="entry name" value="HHH"/>
    <property type="match status" value="1"/>
</dbReference>
<evidence type="ECO:0000256" key="2">
    <source>
        <dbReference type="ARBA" id="ARBA00002933"/>
    </source>
</evidence>
<dbReference type="EMBL" id="WJBD01000006">
    <property type="protein sequence ID" value="MBC3887987.1"/>
    <property type="molecule type" value="Genomic_DNA"/>
</dbReference>
<keyword evidence="7" id="KW-0479">Metal-binding</keyword>
<dbReference type="PANTHER" id="PTHR42944:SF1">
    <property type="entry name" value="ADENINE DNA GLYCOSYLASE"/>
    <property type="match status" value="1"/>
</dbReference>
<dbReference type="CDD" id="cd03431">
    <property type="entry name" value="NUDIX_DNA_Glycosylase_C-MutY"/>
    <property type="match status" value="1"/>
</dbReference>
<dbReference type="InterPro" id="IPR015797">
    <property type="entry name" value="NUDIX_hydrolase-like_dom_sf"/>
</dbReference>
<dbReference type="GO" id="GO:0035485">
    <property type="term" value="F:adenine/guanine mispair binding"/>
    <property type="evidence" value="ECO:0007669"/>
    <property type="project" value="TreeGrafter"/>
</dbReference>
<keyword evidence="13 14" id="KW-0326">Glycosidase</keyword>
<dbReference type="Gene3D" id="1.10.340.30">
    <property type="entry name" value="Hypothetical protein, domain 2"/>
    <property type="match status" value="1"/>
</dbReference>
<dbReference type="Gene3D" id="1.10.1670.10">
    <property type="entry name" value="Helix-hairpin-Helix base-excision DNA repair enzymes (C-terminal)"/>
    <property type="match status" value="1"/>
</dbReference>
<evidence type="ECO:0000256" key="6">
    <source>
        <dbReference type="ARBA" id="ARBA00022485"/>
    </source>
</evidence>
<keyword evidence="8 14" id="KW-0227">DNA damage</keyword>
<evidence type="ECO:0000256" key="7">
    <source>
        <dbReference type="ARBA" id="ARBA00022723"/>
    </source>
</evidence>
<dbReference type="CDD" id="cd00056">
    <property type="entry name" value="ENDO3c"/>
    <property type="match status" value="1"/>
</dbReference>
<evidence type="ECO:0000256" key="11">
    <source>
        <dbReference type="ARBA" id="ARBA00023014"/>
    </source>
</evidence>
<feature type="domain" description="HhH-GPD" evidence="15">
    <location>
        <begin position="46"/>
        <end position="196"/>
    </location>
</feature>
<dbReference type="InterPro" id="IPR044298">
    <property type="entry name" value="MIG/MutY"/>
</dbReference>
<protein>
    <recommendedName>
        <fullName evidence="5 14">Adenine DNA glycosylase</fullName>
        <ecNumber evidence="4 14">3.2.2.31</ecNumber>
    </recommendedName>
</protein>
<dbReference type="PANTHER" id="PTHR42944">
    <property type="entry name" value="ADENINE DNA GLYCOSYLASE"/>
    <property type="match status" value="1"/>
</dbReference>
<dbReference type="GO" id="GO:0034039">
    <property type="term" value="F:8-oxo-7,8-dihydroguanine DNA N-glycosylase activity"/>
    <property type="evidence" value="ECO:0007669"/>
    <property type="project" value="TreeGrafter"/>
</dbReference>
<dbReference type="Pfam" id="PF14815">
    <property type="entry name" value="NUDIX_4"/>
    <property type="match status" value="1"/>
</dbReference>
<evidence type="ECO:0000313" key="17">
    <source>
        <dbReference type="Proteomes" id="UP000616595"/>
    </source>
</evidence>
<evidence type="ECO:0000256" key="12">
    <source>
        <dbReference type="ARBA" id="ARBA00023204"/>
    </source>
</evidence>
<evidence type="ECO:0000256" key="3">
    <source>
        <dbReference type="ARBA" id="ARBA00008343"/>
    </source>
</evidence>
<keyword evidence="11" id="KW-0411">Iron-sulfur</keyword>
<dbReference type="InterPro" id="IPR005760">
    <property type="entry name" value="A/G_AdeGlyc_MutY"/>
</dbReference>
<keyword evidence="9" id="KW-0378">Hydrolase</keyword>
<dbReference type="InterPro" id="IPR004036">
    <property type="entry name" value="Endonuclease-III-like_CS2"/>
</dbReference>
<dbReference type="InterPro" id="IPR011257">
    <property type="entry name" value="DNA_glycosylase"/>
</dbReference>
<evidence type="ECO:0000256" key="13">
    <source>
        <dbReference type="ARBA" id="ARBA00023295"/>
    </source>
</evidence>
<dbReference type="InterPro" id="IPR004035">
    <property type="entry name" value="Endouclease-III_FeS-bd_BS"/>
</dbReference>
<evidence type="ECO:0000256" key="14">
    <source>
        <dbReference type="RuleBase" id="RU365096"/>
    </source>
</evidence>
<organism evidence="16 17">
    <name type="scientific">Acetobacterium paludosum</name>
    <dbReference type="NCBI Taxonomy" id="52693"/>
    <lineage>
        <taxon>Bacteria</taxon>
        <taxon>Bacillati</taxon>
        <taxon>Bacillota</taxon>
        <taxon>Clostridia</taxon>
        <taxon>Eubacteriales</taxon>
        <taxon>Eubacteriaceae</taxon>
        <taxon>Acetobacterium</taxon>
    </lineage>
</organism>
<dbReference type="InterPro" id="IPR003265">
    <property type="entry name" value="HhH-GPD_domain"/>
</dbReference>
<evidence type="ECO:0000256" key="4">
    <source>
        <dbReference type="ARBA" id="ARBA00012045"/>
    </source>
</evidence>
<dbReference type="GO" id="GO:0051539">
    <property type="term" value="F:4 iron, 4 sulfur cluster binding"/>
    <property type="evidence" value="ECO:0007669"/>
    <property type="project" value="UniProtKB-UniRule"/>
</dbReference>
<reference evidence="16" key="2">
    <citation type="submission" date="2020-10" db="EMBL/GenBank/DDBJ databases">
        <title>Comparative genomics of the Acetobacterium genus.</title>
        <authorList>
            <person name="Marshall C."/>
            <person name="May H."/>
            <person name="Norman S."/>
        </authorList>
    </citation>
    <scope>NUCLEOTIDE SEQUENCE</scope>
    <source>
        <strain evidence="16">DER-2019</strain>
    </source>
</reference>
<gene>
    <name evidence="16" type="primary">mutY</name>
    <name evidence="16" type="ORF">GH810_06660</name>
</gene>
<dbReference type="EC" id="3.2.2.31" evidence="4 14"/>
<dbReference type="SUPFAM" id="SSF48150">
    <property type="entry name" value="DNA-glycosylase"/>
    <property type="match status" value="1"/>
</dbReference>
<name>A0A923HUK6_9FIRM</name>
<dbReference type="InterPro" id="IPR029119">
    <property type="entry name" value="MutY_C"/>
</dbReference>
<dbReference type="PROSITE" id="PS01155">
    <property type="entry name" value="ENDONUCLEASE_III_2"/>
    <property type="match status" value="1"/>
</dbReference>
<sequence length="372" mass="41622">MLNTTNNNQPIKILQLELLSWFENAKRNLPFRQTKDPYSIWISEIMAQQTQIDTLIPYYNHFISLFPNVAALAEASEDEVIKAWEGLGYYSRARNLHQAAKRIVSEYGGIFPKQFAQLIKLPGIGPYTGGAIASIAFNEKVSAVDGNVLRVISRYCNSFDDIGEAKTKKKVTQWVETILPDAAGDFNEALMDLGAVICSPQSPKCLICPIRLGCQSFAFGTTDQIPVKKKKQKQLTKKMEVGIVKQNGAFFFVRRLESGLLSGMWSFPIIEVTEGSGTDIKKKLRSYFPELSDPVLIGQSRHVFSHIIWEMSVYGFDLGNMVCETAAIPYHPNPSESSESQTRSTQFKALSDIDDLTLPIAFSKLLVLLTDF</sequence>
<keyword evidence="17" id="KW-1185">Reference proteome</keyword>
<evidence type="ECO:0000313" key="16">
    <source>
        <dbReference type="EMBL" id="MBC3887987.1"/>
    </source>
</evidence>
<dbReference type="GO" id="GO:0006284">
    <property type="term" value="P:base-excision repair"/>
    <property type="evidence" value="ECO:0007669"/>
    <property type="project" value="UniProtKB-UniRule"/>
</dbReference>
<dbReference type="RefSeq" id="WP_148566211.1">
    <property type="nucleotide sequence ID" value="NZ_RXYA01000003.1"/>
</dbReference>
<dbReference type="SMART" id="SM00478">
    <property type="entry name" value="ENDO3c"/>
    <property type="match status" value="1"/>
</dbReference>
<keyword evidence="12" id="KW-0234">DNA repair</keyword>